<evidence type="ECO:0000256" key="5">
    <source>
        <dbReference type="ARBA" id="ARBA00022448"/>
    </source>
</evidence>
<dbReference type="GO" id="GO:0061630">
    <property type="term" value="F:ubiquitin protein ligase activity"/>
    <property type="evidence" value="ECO:0007669"/>
    <property type="project" value="UniProtKB-EC"/>
</dbReference>
<dbReference type="EMBL" id="VNKQ01000016">
    <property type="protein sequence ID" value="KAG0646144.1"/>
    <property type="molecule type" value="Genomic_DNA"/>
</dbReference>
<feature type="compositionally biased region" description="Polar residues" evidence="12">
    <location>
        <begin position="1575"/>
        <end position="1591"/>
    </location>
</feature>
<dbReference type="CDD" id="cd00078">
    <property type="entry name" value="HECTc"/>
    <property type="match status" value="1"/>
</dbReference>
<evidence type="ECO:0000313" key="15">
    <source>
        <dbReference type="Proteomes" id="UP000785200"/>
    </source>
</evidence>
<gene>
    <name evidence="14" type="ORF">D0Z07_8234</name>
</gene>
<evidence type="ECO:0000256" key="10">
    <source>
        <dbReference type="ARBA" id="ARBA00034494"/>
    </source>
</evidence>
<proteinExistence type="inferred from homology"/>
<feature type="region of interest" description="Disordered" evidence="12">
    <location>
        <begin position="304"/>
        <end position="374"/>
    </location>
</feature>
<feature type="region of interest" description="Disordered" evidence="12">
    <location>
        <begin position="1561"/>
        <end position="1599"/>
    </location>
</feature>
<dbReference type="InterPro" id="IPR010309">
    <property type="entry name" value="E3_Ub_ligase_DUF908"/>
</dbReference>
<dbReference type="Gene3D" id="3.30.2410.10">
    <property type="entry name" value="Hect, E3 ligase catalytic domain"/>
    <property type="match status" value="1"/>
</dbReference>
<dbReference type="InterPro" id="IPR035983">
    <property type="entry name" value="Hect_E3_ubiquitin_ligase"/>
</dbReference>
<feature type="compositionally biased region" description="Acidic residues" evidence="12">
    <location>
        <begin position="787"/>
        <end position="800"/>
    </location>
</feature>
<dbReference type="Proteomes" id="UP000785200">
    <property type="component" value="Unassembled WGS sequence"/>
</dbReference>
<dbReference type="OrthoDB" id="8068875at2759"/>
<feature type="compositionally biased region" description="Polar residues" evidence="12">
    <location>
        <begin position="3281"/>
        <end position="3290"/>
    </location>
</feature>
<keyword evidence="6 14" id="KW-0808">Transferase</keyword>
<feature type="region of interest" description="Disordered" evidence="12">
    <location>
        <begin position="2954"/>
        <end position="3047"/>
    </location>
</feature>
<feature type="compositionally biased region" description="Polar residues" evidence="12">
    <location>
        <begin position="1654"/>
        <end position="1672"/>
    </location>
</feature>
<dbReference type="GO" id="GO:0006511">
    <property type="term" value="P:ubiquitin-dependent protein catabolic process"/>
    <property type="evidence" value="ECO:0007669"/>
    <property type="project" value="TreeGrafter"/>
</dbReference>
<comment type="caution">
    <text evidence="14">The sequence shown here is derived from an EMBL/GenBank/DDBJ whole genome shotgun (WGS) entry which is preliminary data.</text>
</comment>
<keyword evidence="7 11" id="KW-0833">Ubl conjugation pathway</keyword>
<dbReference type="Gene3D" id="3.90.1750.10">
    <property type="entry name" value="Hect, E3 ligase catalytic domains"/>
    <property type="match status" value="1"/>
</dbReference>
<feature type="region of interest" description="Disordered" evidence="12">
    <location>
        <begin position="3122"/>
        <end position="3186"/>
    </location>
</feature>
<feature type="compositionally biased region" description="Basic and acidic residues" evidence="12">
    <location>
        <begin position="2954"/>
        <end position="2992"/>
    </location>
</feature>
<feature type="compositionally biased region" description="Basic and acidic residues" evidence="12">
    <location>
        <begin position="764"/>
        <end position="780"/>
    </location>
</feature>
<feature type="compositionally biased region" description="Acidic residues" evidence="12">
    <location>
        <begin position="2377"/>
        <end position="2386"/>
    </location>
</feature>
<feature type="compositionally biased region" description="Polar residues" evidence="12">
    <location>
        <begin position="2773"/>
        <end position="2782"/>
    </location>
</feature>
<evidence type="ECO:0000256" key="3">
    <source>
        <dbReference type="ARBA" id="ARBA00004906"/>
    </source>
</evidence>
<dbReference type="FunFam" id="3.30.2410.10:FF:000004">
    <property type="entry name" value="E3 ubiquitin-protein ligase HUWE1, variant"/>
    <property type="match status" value="1"/>
</dbReference>
<organism evidence="14 15">
    <name type="scientific">Hyphodiscus hymeniophilus</name>
    <dbReference type="NCBI Taxonomy" id="353542"/>
    <lineage>
        <taxon>Eukaryota</taxon>
        <taxon>Fungi</taxon>
        <taxon>Dikarya</taxon>
        <taxon>Ascomycota</taxon>
        <taxon>Pezizomycotina</taxon>
        <taxon>Leotiomycetes</taxon>
        <taxon>Helotiales</taxon>
        <taxon>Hyphodiscaceae</taxon>
        <taxon>Hyphodiscus</taxon>
    </lineage>
</organism>
<dbReference type="InterPro" id="IPR010314">
    <property type="entry name" value="E3_Ub_ligase_DUF913"/>
</dbReference>
<dbReference type="GO" id="GO:0051028">
    <property type="term" value="P:mRNA transport"/>
    <property type="evidence" value="ECO:0007669"/>
    <property type="project" value="UniProtKB-KW"/>
</dbReference>
<evidence type="ECO:0000256" key="9">
    <source>
        <dbReference type="ARBA" id="ARBA00023242"/>
    </source>
</evidence>
<keyword evidence="8" id="KW-0509">mRNA transport</keyword>
<feature type="compositionally biased region" description="Acidic residues" evidence="12">
    <location>
        <begin position="2603"/>
        <end position="2622"/>
    </location>
</feature>
<feature type="compositionally biased region" description="Acidic residues" evidence="12">
    <location>
        <begin position="2461"/>
        <end position="2489"/>
    </location>
</feature>
<dbReference type="Pfam" id="PF06012">
    <property type="entry name" value="DUF908"/>
    <property type="match status" value="1"/>
</dbReference>
<dbReference type="SMART" id="SM00119">
    <property type="entry name" value="HECTc"/>
    <property type="match status" value="1"/>
</dbReference>
<dbReference type="GO" id="GO:0005634">
    <property type="term" value="C:nucleus"/>
    <property type="evidence" value="ECO:0007669"/>
    <property type="project" value="UniProtKB-SubCell"/>
</dbReference>
<feature type="region of interest" description="Disordered" evidence="12">
    <location>
        <begin position="2010"/>
        <end position="2047"/>
    </location>
</feature>
<keyword evidence="5" id="KW-0813">Transport</keyword>
<dbReference type="FunFam" id="3.90.1750.10:FF:000003">
    <property type="entry name" value="E3 ubiquitin-protein ligase UPL1"/>
    <property type="match status" value="1"/>
</dbReference>
<feature type="region of interest" description="Disordered" evidence="12">
    <location>
        <begin position="3399"/>
        <end position="3438"/>
    </location>
</feature>
<feature type="region of interest" description="Disordered" evidence="12">
    <location>
        <begin position="2753"/>
        <end position="2797"/>
    </location>
</feature>
<feature type="region of interest" description="Disordered" evidence="12">
    <location>
        <begin position="3262"/>
        <end position="3292"/>
    </location>
</feature>
<evidence type="ECO:0000259" key="13">
    <source>
        <dbReference type="PROSITE" id="PS50237"/>
    </source>
</evidence>
<evidence type="ECO:0000256" key="7">
    <source>
        <dbReference type="ARBA" id="ARBA00022786"/>
    </source>
</evidence>
<evidence type="ECO:0000256" key="8">
    <source>
        <dbReference type="ARBA" id="ARBA00022816"/>
    </source>
</evidence>
<feature type="region of interest" description="Disordered" evidence="12">
    <location>
        <begin position="2671"/>
        <end position="2693"/>
    </location>
</feature>
<feature type="compositionally biased region" description="Acidic residues" evidence="12">
    <location>
        <begin position="2405"/>
        <end position="2447"/>
    </location>
</feature>
<comment type="similarity">
    <text evidence="10">Belongs to the UPL family. TOM1/PTR1 subfamily.</text>
</comment>
<dbReference type="Gene3D" id="3.30.2160.10">
    <property type="entry name" value="Hect, E3 ligase catalytic domain"/>
    <property type="match status" value="1"/>
</dbReference>
<feature type="compositionally biased region" description="Low complexity" evidence="12">
    <location>
        <begin position="307"/>
        <end position="334"/>
    </location>
</feature>
<feature type="region of interest" description="Disordered" evidence="12">
    <location>
        <begin position="2360"/>
        <end position="2536"/>
    </location>
</feature>
<sequence>MVRIIKTIQAKHLETLSPWVKEFCEAACSVSVPLLPQHLATFPSRWPFPRGDLYHWISLLNRFDVILENFCKTYKLDDGPQMMDFACICLESKIGEHEAQTSIADQNLGHLGYEDDGDRQLVEAILRFSRMLLQNCGNRSIYASSSHLNSLLNSTSLPLLETTLLLGSELAQRYQAAVKRTTLPNRHNISALLANHYNIDLERVTQLSAPFTKTTPVPIESALPTTPAPQSAKGKEKTYFNVPVTSQKSPTPNIYANDLVSLVKGGAGVSGSPKSERNGTGNLSRIEAGWEDWGDVKVTYYPKVGTDTDSTNTTSTLRPANTPPASSVPTTPTPIRRSSNLGPHGQRTSRLSSSDDSPISSPRPSASTNDDQRPSFKVIDISLSEIKANGIHHFLRENTPGLPKDLQYELLTKLRAADALTSSLDARRQLLAVRLLAITNLAYVHSEPTFHENVLKRDGEEPRRLQLVYQLAELVHPPPEGEVAVPKAFQTIALSTLDALSQHQARFPDVCTALNTNVSHGVLLYVVRKAVAEMSGEDNGVKITEDDRWRDALFSLLTSISGMHRTGMDLVTAGLAPVLVEVLDLRTNIAERYCQKVLNFLDTIGYSAREAMQTIVSGEVLDTVSNLIVHEINSAADNAASGNGMPLEYRSPSVDYDIPQVQQQTIKWLFKFIHHMMTQAPGFSGNFDRLLRNLIDSSQLLESLRRIITNARTFGSAVWTHAVSILNDFINNEPTSFAIIAEAGLSRGLLEAVTGKTIIMPSDSKKAKSSLDEAARERSETPPSPDVDADDDDDSDDEAAPESVEQVTHRHHMQSILENPREGPLARGILPTVETINIVPQAFGAICLNNAGMKMFQASCALDSFFEIFESPEHVKCMDTNKDLPANLGASFDELVRHHPPLKTAIMHAVLNMVARVSYLCKTKGQMSKNSAKLWTVDQSGKCVVADEQLKQQTIERSSKGKGKAAEDGPDVEMQDVEFSVSNIQSPSDTDSNTDMTPYIGAIAAFLTTIFGNSSVRADFASKGGIPYLLDLDDAPSLTYEFADPKYSSNLHSVIAQLAEQKPHLTVPSLLKRAQDAADVLAPFVEHNGSLPFFRPFVDKGTRQEADIEFLAKGTDLAKALVNVQSLVSTLNSWYRSMAYNQRTSVSFTQINISDYYIRLIHSLGPLLGASLREEFELNKTVPSHFKYAVRTKDTGASDLVTEVLENEPPSPLAEASEETRATEQDHGISAAIVANSSSTPDSKPKLLTKVEQDSPEFKNFQTLRYLLSKMSRIITPFFQMLGKNLFSKRLDDYQKWSHTGIADALAETILQQLRRYGEERSIESFTLWIGMVHVLRELFIEISRHNDRGPQTVTIVLQAFKDRGGFGTLNQILESFTSEIQSIGLPEKNSDAAIRFEVAVIGTKDILSLYSKIANGKYVIEATQSQTMSNRSERGERNKNASFNPSQFLVEIRMAVLPTVRRLWESDLVEKAPSETSEKLIEVIRTIANADSESGALKRSDKPMSPAKAFRKHFKLNTEHRQALHEQEAFDEEMATEALFRCNNNFNLASEYCREITDVGGRNKVPEGDVSFNLEDSTSRPLTSTSTGTATPDDHGMAIDLPTILDSVAQQMPPPPAPINEQADAQNFDQILNQFAANSSSSSTRASPSMTSQRPSSAAATEENQIKQTTIDDLNEERAAIRDNLIDKCLDVINAHGEVTFEISDLITTVVNKSGDPAAQRKIVGETLVIALMSFAGEEEVSTVGKKVAAYAHLLALMLRDKLFYAAAVGELKDNLATILAFIKLSPQHSVDEPSPWIAQILLIVEMLLSEDARPRKTKWAVPKDENDAIDEPVLEEIDYAVPQEERTQILEAILDILPRIGKEESLALAVLRILVILTRNRSVAQTMGERKNIQRVFVMAKQLAGAGSARIQSPLMIILRHIIEDEETVKQIMRSDIKSFFDSARQQRAIDPALYLRGLSATAIRSPELFVEVTNEMVKYNRWTYQNSEGSSRSNVLALKDLKPADDTVQPAVRGTKDLSIQDVKASTEGLDSEMPDTSKTAPEHKLPVVEHPDGVIHFLLSELVNYKDVEDREPTSSPPNVEKPDASTNGDVAMSGTYSAAETATSKDSKSSKTPNKQDFKAEEHPIYIYRCFILQCLTELLSSYNRTKIEFINFKRGAPQPTMTPSKPRSGVINYLLSDLIPLGSLDHAESISLRKKTATSSWADSVLTALLSKTGEQLLEKDREPSDGEDEPSLLLLRRFVLENILRAYKDASTSTESLDIKYARMLSLADLMSHIMNGKENLAAIDTSVADRSQKQLKRIMFEKGFIAALTASIADIDLNFPGAKRAVKYILRPLKVLTMTAVHLSDLSLISATPGQAEEDEIESATSVSEVEDEREETPDLFRNSTLGMFEPGREEDSSSDSEDDDEEMYEGEYDEEMDYEEEMAEDDEDNISDEDEDIEGIGPIEGLSGDVEVIMEEEDDDEEDGSSDEDDDEHDSEDDDARVEIIDEAGNIQELGADDDMEEWESEDGHDQDDDDEEDYEAQAADQEEAELHGMDAMGMDEMVGGPLGHLVRALGGGEDAEEMLERMEEQMEAEGIDPADDDERMGAEYLEAEIDEDEDGDDDEDDMEEDEMFLDPGYPGPDPGRAWGWEGEVDPPMIIHRGHHHHRPRGFPSPFPLFPGGSRDPLGGMSDSPPRLAPARSSVRNPVGTARSFGTLEGLFDLVDHAGFGSERRVAAGGSVSLEMPNLHSINSWFRTNPNAATDFRYRSHRPGNQSRSPDDGTNPLLQRNSSRGASRDGPHRNQTMGGWIQAMGGPPGADISDIIGGFGGGRPFGEGPGTAAFFEELMRSLPQAGTIARNGAALQFHITAGSGNEIPRDLQAMFGMTRRFGDRRENGEPGSSAFFVPQATQQRWMEEAKLLFGPNYHEKANDLKEAIQSVLVPPAIEADKAHKAAELERLKKIREESEKQAEEERLAKEAREAEEKVEREKKEAEEREASERAAAEALTAQDNESEVRTDETTGIDEAGAEAMDGVETEATEPPAGEEQAQGEPAENRPRITTIIRGNPMDITDLGIDAEFLAELPEEIREEVIMSTVAERRSRTAATGAQPSEIDQEFLAALPEDIRDEIIQQERQDRRRRERDEQRRQAAANGDLAQIGRAGQRDHPLHARIPGGLARRGPPLVEGREDAAQRPPRRAIVQMLDKSGIATLLRLMFVAQQGSLRSTLNSVLENISLNRQNRTEVLNTLLSILQDGSVDMSAVERSFAHLTLRAKQPKDKDPKTPQPLKRTLTGTSNLSQHPKSDISPIKVVDQCLAALVFLTGINPHVPAFFLTEHEISTGLKRVTSHKGKAKSNKASKYALNSLLSLLDRNLIMESSSVMESLSMLLNLVTQPLQALQRKQKEAEDAAKKVVRAATNTDAPVSDAADSVTSPETTTAANEAPSETQPEPIQIGALTPVEQNQSAALVVEGGEASTSEAKPETTAKEPDKKQRPITFPVVPEHNLQLVINIFVARDCSSRTFRETLSTIKNLSTIPGAKAVFGRELITKAQELGEVILGDLEELLPSIQKATTGTEIQGVALAKFSPSGSEQGKLLRVLTALDHLFDPKRDKKDKPTEVDVEGESSQIVEKQDLLSTLYDSSTFGPMWEKLSACLSAIRQREHLLNVATILLPLIESLMVVCKNTTLKDAPIARSQLGKEMMLTSPPPESRMESLFFTFTEEHRKILNELVRHTPKLMSGTFSLLVKNPKVLEFDNKRNYFSRSIHTKNSATRQSFPPLQLSVRRDQVFHDSFKSLYFQTGDQMKYGKLSIRFHGEEGVDAGGVTREWFQVLSRQMFDPGYALFIPVSSDRTTFHPNQLSSVNEEHLMFFKFIGRIIGKALYENRVLDCHFSRAVYKRILGKAVSVKDMESLDPDYYKSLVWMLENDITDIITETFSVDNDKFGVVETIDFIPNGRNIPVTDENKHEYVRLMVEWKLTGSVKEQLDEFLKGFHDIIPADLVQIFNEQELELLISGLPEVDVDDWKVNTEYHNYSASSPQIQWFWRAVRSFDKEERAKLLQFVTGTSKVPLNGFKELEGMNGFSRFNIHRDYGNKERLPSSHTCFNQLDLPEYESYEGLRQHVLTAITAGSEYFGFA</sequence>
<keyword evidence="15" id="KW-1185">Reference proteome</keyword>
<dbReference type="EC" id="2.3.2.26" evidence="4"/>
<evidence type="ECO:0000256" key="11">
    <source>
        <dbReference type="PROSITE-ProRule" id="PRU00104"/>
    </source>
</evidence>
<feature type="compositionally biased region" description="Basic and acidic residues" evidence="12">
    <location>
        <begin position="3469"/>
        <end position="3482"/>
    </location>
</feature>
<feature type="compositionally biased region" description="Low complexity" evidence="12">
    <location>
        <begin position="349"/>
        <end position="367"/>
    </location>
</feature>
<dbReference type="PROSITE" id="PS50237">
    <property type="entry name" value="HECT"/>
    <property type="match status" value="1"/>
</dbReference>
<feature type="region of interest" description="Disordered" evidence="12">
    <location>
        <begin position="2072"/>
        <end position="2121"/>
    </location>
</feature>
<dbReference type="PANTHER" id="PTHR11254">
    <property type="entry name" value="HECT DOMAIN UBIQUITIN-PROTEIN LIGASE"/>
    <property type="match status" value="1"/>
</dbReference>
<feature type="compositionally biased region" description="Basic and acidic residues" evidence="12">
    <location>
        <begin position="3122"/>
        <end position="3137"/>
    </location>
</feature>
<dbReference type="PANTHER" id="PTHR11254:SF67">
    <property type="entry name" value="E3 UBIQUITIN-PROTEIN LIGASE HUWE1"/>
    <property type="match status" value="1"/>
</dbReference>
<protein>
    <recommendedName>
        <fullName evidence="4">HECT-type E3 ubiquitin transferase</fullName>
        <ecNumber evidence="4">2.3.2.26</ecNumber>
    </recommendedName>
</protein>
<evidence type="ECO:0000256" key="1">
    <source>
        <dbReference type="ARBA" id="ARBA00000885"/>
    </source>
</evidence>
<reference evidence="14" key="1">
    <citation type="submission" date="2019-07" db="EMBL/GenBank/DDBJ databases">
        <title>Hyphodiscus hymeniophilus genome sequencing and assembly.</title>
        <authorList>
            <person name="Kramer G."/>
            <person name="Nodwell J."/>
        </authorList>
    </citation>
    <scope>NUCLEOTIDE SEQUENCE</scope>
    <source>
        <strain evidence="14">ATCC 34498</strain>
    </source>
</reference>
<feature type="compositionally biased region" description="Basic and acidic residues" evidence="12">
    <location>
        <begin position="2108"/>
        <end position="2121"/>
    </location>
</feature>
<evidence type="ECO:0000256" key="6">
    <source>
        <dbReference type="ARBA" id="ARBA00022679"/>
    </source>
</evidence>
<feature type="region of interest" description="Disordered" evidence="12">
    <location>
        <begin position="2603"/>
        <end position="2628"/>
    </location>
</feature>
<feature type="compositionally biased region" description="Low complexity" evidence="12">
    <location>
        <begin position="1640"/>
        <end position="1653"/>
    </location>
</feature>
<feature type="compositionally biased region" description="Acidic residues" evidence="12">
    <location>
        <begin position="2504"/>
        <end position="2536"/>
    </location>
</feature>
<evidence type="ECO:0000256" key="12">
    <source>
        <dbReference type="SAM" id="MobiDB-lite"/>
    </source>
</evidence>
<feature type="active site" description="Glycyl thioester intermediate" evidence="11">
    <location>
        <position position="4093"/>
    </location>
</feature>
<accession>A0A9P6VE93</accession>
<dbReference type="InterPro" id="IPR050409">
    <property type="entry name" value="E3_ubiq-protein_ligase"/>
</dbReference>
<comment type="catalytic activity">
    <reaction evidence="1">
        <text>S-ubiquitinyl-[E2 ubiquitin-conjugating enzyme]-L-cysteine + [acceptor protein]-L-lysine = [E2 ubiquitin-conjugating enzyme]-L-cysteine + N(6)-ubiquitinyl-[acceptor protein]-L-lysine.</text>
        <dbReference type="EC" id="2.3.2.26"/>
    </reaction>
</comment>
<feature type="compositionally biased region" description="Polar residues" evidence="12">
    <location>
        <begin position="3419"/>
        <end position="3438"/>
    </location>
</feature>
<feature type="compositionally biased region" description="Low complexity" evidence="12">
    <location>
        <begin position="3029"/>
        <end position="3042"/>
    </location>
</feature>
<evidence type="ECO:0000256" key="4">
    <source>
        <dbReference type="ARBA" id="ARBA00012485"/>
    </source>
</evidence>
<dbReference type="Pfam" id="PF14377">
    <property type="entry name" value="UBM"/>
    <property type="match status" value="2"/>
</dbReference>
<dbReference type="Pfam" id="PF00632">
    <property type="entry name" value="HECT"/>
    <property type="match status" value="1"/>
</dbReference>
<name>A0A9P6VE93_9HELO</name>
<dbReference type="SUPFAM" id="SSF56204">
    <property type="entry name" value="Hect, E3 ligase catalytic domain"/>
    <property type="match status" value="1"/>
</dbReference>
<dbReference type="InterPro" id="IPR025527">
    <property type="entry name" value="HUWE1/Rev1_UBM"/>
</dbReference>
<evidence type="ECO:0000313" key="14">
    <source>
        <dbReference type="EMBL" id="KAG0646144.1"/>
    </source>
</evidence>
<dbReference type="GO" id="GO:0005737">
    <property type="term" value="C:cytoplasm"/>
    <property type="evidence" value="ECO:0007669"/>
    <property type="project" value="TreeGrafter"/>
</dbReference>
<dbReference type="FunFam" id="3.30.2160.10:FF:000001">
    <property type="entry name" value="E3 ubiquitin-protein ligase NEDD4-like"/>
    <property type="match status" value="1"/>
</dbReference>
<feature type="domain" description="HECT" evidence="13">
    <location>
        <begin position="3790"/>
        <end position="4126"/>
    </location>
</feature>
<keyword evidence="9" id="KW-0539">Nucleus</keyword>
<dbReference type="GO" id="GO:0000209">
    <property type="term" value="P:protein polyubiquitination"/>
    <property type="evidence" value="ECO:0007669"/>
    <property type="project" value="TreeGrafter"/>
</dbReference>
<comment type="pathway">
    <text evidence="3">Protein modification; protein ubiquitination.</text>
</comment>
<feature type="region of interest" description="Disordered" evidence="12">
    <location>
        <begin position="764"/>
        <end position="824"/>
    </location>
</feature>
<feature type="region of interest" description="Disordered" evidence="12">
    <location>
        <begin position="3459"/>
        <end position="3483"/>
    </location>
</feature>
<dbReference type="InterPro" id="IPR000569">
    <property type="entry name" value="HECT_dom"/>
</dbReference>
<dbReference type="Gene3D" id="6.10.250.1630">
    <property type="match status" value="1"/>
</dbReference>
<dbReference type="Pfam" id="PF06025">
    <property type="entry name" value="DUF913"/>
    <property type="match status" value="1"/>
</dbReference>
<evidence type="ECO:0000256" key="2">
    <source>
        <dbReference type="ARBA" id="ARBA00004123"/>
    </source>
</evidence>
<comment type="subcellular location">
    <subcellularLocation>
        <location evidence="2">Nucleus</location>
    </subcellularLocation>
</comment>
<feature type="region of interest" description="Disordered" evidence="12">
    <location>
        <begin position="1638"/>
        <end position="1672"/>
    </location>
</feature>